<organism evidence="4 5">
    <name type="scientific">Apiospora marii</name>
    <dbReference type="NCBI Taxonomy" id="335849"/>
    <lineage>
        <taxon>Eukaryota</taxon>
        <taxon>Fungi</taxon>
        <taxon>Dikarya</taxon>
        <taxon>Ascomycota</taxon>
        <taxon>Pezizomycotina</taxon>
        <taxon>Sordariomycetes</taxon>
        <taxon>Xylariomycetidae</taxon>
        <taxon>Amphisphaeriales</taxon>
        <taxon>Apiosporaceae</taxon>
        <taxon>Apiospora</taxon>
    </lineage>
</organism>
<evidence type="ECO:0000259" key="3">
    <source>
        <dbReference type="Pfam" id="PF00170"/>
    </source>
</evidence>
<evidence type="ECO:0000313" key="4">
    <source>
        <dbReference type="EMBL" id="KAK8018974.1"/>
    </source>
</evidence>
<feature type="domain" description="BZIP" evidence="3">
    <location>
        <begin position="92"/>
        <end position="132"/>
    </location>
</feature>
<feature type="region of interest" description="Disordered" evidence="2">
    <location>
        <begin position="1"/>
        <end position="95"/>
    </location>
</feature>
<comment type="caution">
    <text evidence="4">The sequence shown here is derived from an EMBL/GenBank/DDBJ whole genome shotgun (WGS) entry which is preliminary data.</text>
</comment>
<keyword evidence="1" id="KW-0175">Coiled coil</keyword>
<evidence type="ECO:0000256" key="1">
    <source>
        <dbReference type="SAM" id="Coils"/>
    </source>
</evidence>
<dbReference type="PANTHER" id="PTHR40618:SF1">
    <property type="entry name" value="B-ZIP TRANSCRIPTION FACTOR (EUROFUNG)"/>
    <property type="match status" value="1"/>
</dbReference>
<evidence type="ECO:0000256" key="2">
    <source>
        <dbReference type="SAM" id="MobiDB-lite"/>
    </source>
</evidence>
<feature type="region of interest" description="Disordered" evidence="2">
    <location>
        <begin position="170"/>
        <end position="223"/>
    </location>
</feature>
<sequence length="710" mass="76854">MRVMGSDLAILSAERYDDGRRVQRPASNGTAMKKAISSGGDKSVPKKRARKQPPVDQDEHDEEKKRARGRPRLDTTDQTPQEAGVPVLTPQQRRRTQIRLAQRAYRDRKESAITNLEREVESLKTTNDQMTQAYQDVFDYAASNGLLDAKSELGRKLMRLKALAKKSTDVYDDYNGSSPEDGTDETQLPDELRRQSDPSVNSSENVDSSGSSIKQAFPRPEPPQQLWAGVMVTHEPVNEAKALPPLPPPRGQHQLYPTLYDGGPSSHHPPGPIGYEIIAQPTSQNASFAPQLSFDPSTAYGGAGMHPSWTPSPWASLPNPSSLAYQERSFARRLHRTALQRAARLITMKNPPSEAVLRVFGFARLFETLEQIRERTLDLLTRTERESLFNQEYPFQQLGGMGTHFPAAHETSEHPSSSPTMLGGGLPTGRSGKEDHHPFIMGPMDPRVGKIRETLVSLGGEINLPGFDGQFWDPDEVQIYLMHNGVEIPPAVDHHTVELEDGAFGPPPSQVQDEDDLAQFAAARHADFSSTAAVPGAAGSGTGTATVSGLGGSVASVTSAVPASAPQLTSPVARPDAMPSAAPHTVDASPLWPHGHSTVGHQFSPTGSAAAASNMPVFPTHTFPSPNVMGFSVEMGGPAHYSSNHPTVGASGHHHHHLGASTTKRSWRINVDVFLHQLIIKMTCLGRSPGIRPKDVDLAFWASVTGPSPA</sequence>
<dbReference type="Proteomes" id="UP001396898">
    <property type="component" value="Unassembled WGS sequence"/>
</dbReference>
<proteinExistence type="predicted"/>
<dbReference type="Pfam" id="PF00170">
    <property type="entry name" value="bZIP_1"/>
    <property type="match status" value="1"/>
</dbReference>
<dbReference type="EMBL" id="JAQQWI010000010">
    <property type="protein sequence ID" value="KAK8018974.1"/>
    <property type="molecule type" value="Genomic_DNA"/>
</dbReference>
<protein>
    <recommendedName>
        <fullName evidence="3">BZIP domain-containing protein</fullName>
    </recommendedName>
</protein>
<dbReference type="SUPFAM" id="SSF57959">
    <property type="entry name" value="Leucine zipper domain"/>
    <property type="match status" value="1"/>
</dbReference>
<evidence type="ECO:0000313" key="5">
    <source>
        <dbReference type="Proteomes" id="UP001396898"/>
    </source>
</evidence>
<gene>
    <name evidence="4" type="ORF">PG991_008164</name>
</gene>
<dbReference type="PANTHER" id="PTHR40618">
    <property type="entry name" value="B-ZIP TRANSCRIPTION FACTOR (EUROFUNG)-RELATED"/>
    <property type="match status" value="1"/>
</dbReference>
<accession>A0ABR1RVI0</accession>
<dbReference type="InterPro" id="IPR004827">
    <property type="entry name" value="bZIP"/>
</dbReference>
<dbReference type="Gene3D" id="1.20.5.170">
    <property type="match status" value="1"/>
</dbReference>
<feature type="coiled-coil region" evidence="1">
    <location>
        <begin position="106"/>
        <end position="133"/>
    </location>
</feature>
<name>A0ABR1RVI0_9PEZI</name>
<feature type="compositionally biased region" description="Low complexity" evidence="2">
    <location>
        <begin position="197"/>
        <end position="212"/>
    </location>
</feature>
<reference evidence="4 5" key="1">
    <citation type="submission" date="2023-01" db="EMBL/GenBank/DDBJ databases">
        <title>Analysis of 21 Apiospora genomes using comparative genomics revels a genus with tremendous synthesis potential of carbohydrate active enzymes and secondary metabolites.</title>
        <authorList>
            <person name="Sorensen T."/>
        </authorList>
    </citation>
    <scope>NUCLEOTIDE SEQUENCE [LARGE SCALE GENOMIC DNA]</scope>
    <source>
        <strain evidence="4 5">CBS 20057</strain>
    </source>
</reference>
<keyword evidence="5" id="KW-1185">Reference proteome</keyword>
<dbReference type="InterPro" id="IPR046347">
    <property type="entry name" value="bZIP_sf"/>
</dbReference>
<dbReference type="CDD" id="cd14688">
    <property type="entry name" value="bZIP_YAP"/>
    <property type="match status" value="1"/>
</dbReference>